<dbReference type="AlphaFoldDB" id="A0A2U1QG62"/>
<dbReference type="GO" id="GO:0008270">
    <property type="term" value="F:zinc ion binding"/>
    <property type="evidence" value="ECO:0007669"/>
    <property type="project" value="UniProtKB-KW"/>
</dbReference>
<keyword evidence="1" id="KW-0479">Metal-binding</keyword>
<evidence type="ECO:0000313" key="4">
    <source>
        <dbReference type="EMBL" id="PWA96968.1"/>
    </source>
</evidence>
<proteinExistence type="predicted"/>
<name>A0A2U1QG62_ARTAN</name>
<keyword evidence="2" id="KW-1133">Transmembrane helix</keyword>
<evidence type="ECO:0000256" key="2">
    <source>
        <dbReference type="SAM" id="Phobius"/>
    </source>
</evidence>
<keyword evidence="1" id="KW-0863">Zinc-finger</keyword>
<dbReference type="CDD" id="cd16473">
    <property type="entry name" value="RING-H2_RNF103"/>
    <property type="match status" value="1"/>
</dbReference>
<keyword evidence="5" id="KW-1185">Reference proteome</keyword>
<keyword evidence="2" id="KW-0472">Membrane</keyword>
<comment type="caution">
    <text evidence="4">The sequence shown here is derived from an EMBL/GenBank/DDBJ whole genome shotgun (WGS) entry which is preliminary data.</text>
</comment>
<keyword evidence="1" id="KW-0862">Zinc</keyword>
<dbReference type="SMART" id="SM00184">
    <property type="entry name" value="RING"/>
    <property type="match status" value="1"/>
</dbReference>
<protein>
    <submittedName>
        <fullName evidence="4">Zinc finger, RING/FYVE/PHD-type</fullName>
    </submittedName>
</protein>
<evidence type="ECO:0000313" key="5">
    <source>
        <dbReference type="Proteomes" id="UP000245207"/>
    </source>
</evidence>
<dbReference type="Proteomes" id="UP000245207">
    <property type="component" value="Unassembled WGS sequence"/>
</dbReference>
<dbReference type="InterPro" id="IPR001841">
    <property type="entry name" value="Znf_RING"/>
</dbReference>
<dbReference type="InterPro" id="IPR013083">
    <property type="entry name" value="Znf_RING/FYVE/PHD"/>
</dbReference>
<feature type="domain" description="RING-type" evidence="3">
    <location>
        <begin position="75"/>
        <end position="117"/>
    </location>
</feature>
<dbReference type="PROSITE" id="PS50089">
    <property type="entry name" value="ZF_RING_2"/>
    <property type="match status" value="1"/>
</dbReference>
<dbReference type="Pfam" id="PF13639">
    <property type="entry name" value="zf-RING_2"/>
    <property type="match status" value="1"/>
</dbReference>
<keyword evidence="2" id="KW-0812">Transmembrane</keyword>
<dbReference type="EMBL" id="PKPP01000150">
    <property type="protein sequence ID" value="PWA96968.1"/>
    <property type="molecule type" value="Genomic_DNA"/>
</dbReference>
<dbReference type="STRING" id="35608.A0A2U1QG62"/>
<evidence type="ECO:0000256" key="1">
    <source>
        <dbReference type="PROSITE-ProRule" id="PRU00175"/>
    </source>
</evidence>
<dbReference type="PANTHER" id="PTHR47662:SF1">
    <property type="entry name" value="RING-TYPE DOMAIN-CONTAINING PROTEIN"/>
    <property type="match status" value="1"/>
</dbReference>
<evidence type="ECO:0000259" key="3">
    <source>
        <dbReference type="PROSITE" id="PS50089"/>
    </source>
</evidence>
<gene>
    <name evidence="4" type="ORF">CTI12_AA033500</name>
</gene>
<dbReference type="PANTHER" id="PTHR47662">
    <property type="entry name" value="RING-TYPE DOMAIN-CONTAINING PROTEIN"/>
    <property type="match status" value="1"/>
</dbReference>
<accession>A0A2U1QG62</accession>
<reference evidence="4 5" key="1">
    <citation type="journal article" date="2018" name="Mol. Plant">
        <title>The genome of Artemisia annua provides insight into the evolution of Asteraceae family and artemisinin biosynthesis.</title>
        <authorList>
            <person name="Shen Q."/>
            <person name="Zhang L."/>
            <person name="Liao Z."/>
            <person name="Wang S."/>
            <person name="Yan T."/>
            <person name="Shi P."/>
            <person name="Liu M."/>
            <person name="Fu X."/>
            <person name="Pan Q."/>
            <person name="Wang Y."/>
            <person name="Lv Z."/>
            <person name="Lu X."/>
            <person name="Zhang F."/>
            <person name="Jiang W."/>
            <person name="Ma Y."/>
            <person name="Chen M."/>
            <person name="Hao X."/>
            <person name="Li L."/>
            <person name="Tang Y."/>
            <person name="Lv G."/>
            <person name="Zhou Y."/>
            <person name="Sun X."/>
            <person name="Brodelius P.E."/>
            <person name="Rose J.K.C."/>
            <person name="Tang K."/>
        </authorList>
    </citation>
    <scope>NUCLEOTIDE SEQUENCE [LARGE SCALE GENOMIC DNA]</scope>
    <source>
        <strain evidence="5">cv. Huhao1</strain>
        <tissue evidence="4">Leaf</tissue>
    </source>
</reference>
<feature type="transmembrane region" description="Helical" evidence="2">
    <location>
        <begin position="7"/>
        <end position="30"/>
    </location>
</feature>
<sequence>MGSLSQFIAHVYTLFLVFFTVLFLELVILFRSITNIILTTTENNHPITDEQYLKHIEQNNPTSIYKAKGTEPKECSVCLSVLDHGDEIRKLKCKHTFHKVCVDKWLEQDRPTCPICRRLVLPESIVVRYSQRLQIQPNHHRRRDQFYGGSDEELILLLTSLHDNENPIAMM</sequence>
<dbReference type="OrthoDB" id="8062037at2759"/>
<organism evidence="4 5">
    <name type="scientific">Artemisia annua</name>
    <name type="common">Sweet wormwood</name>
    <dbReference type="NCBI Taxonomy" id="35608"/>
    <lineage>
        <taxon>Eukaryota</taxon>
        <taxon>Viridiplantae</taxon>
        <taxon>Streptophyta</taxon>
        <taxon>Embryophyta</taxon>
        <taxon>Tracheophyta</taxon>
        <taxon>Spermatophyta</taxon>
        <taxon>Magnoliopsida</taxon>
        <taxon>eudicotyledons</taxon>
        <taxon>Gunneridae</taxon>
        <taxon>Pentapetalae</taxon>
        <taxon>asterids</taxon>
        <taxon>campanulids</taxon>
        <taxon>Asterales</taxon>
        <taxon>Asteraceae</taxon>
        <taxon>Asteroideae</taxon>
        <taxon>Anthemideae</taxon>
        <taxon>Artemisiinae</taxon>
        <taxon>Artemisia</taxon>
    </lineage>
</organism>
<dbReference type="SUPFAM" id="SSF57850">
    <property type="entry name" value="RING/U-box"/>
    <property type="match status" value="1"/>
</dbReference>
<dbReference type="Gene3D" id="3.30.40.10">
    <property type="entry name" value="Zinc/RING finger domain, C3HC4 (zinc finger)"/>
    <property type="match status" value="1"/>
</dbReference>